<evidence type="ECO:0000313" key="2">
    <source>
        <dbReference type="EMBL" id="KAK0733673.1"/>
    </source>
</evidence>
<dbReference type="PANTHER" id="PTHR13847">
    <property type="entry name" value="SARCOSINE DEHYDROGENASE-RELATED"/>
    <property type="match status" value="1"/>
</dbReference>
<dbReference type="GO" id="GO:0005829">
    <property type="term" value="C:cytosol"/>
    <property type="evidence" value="ECO:0007669"/>
    <property type="project" value="GOC"/>
</dbReference>
<dbReference type="InterPro" id="IPR036188">
    <property type="entry name" value="FAD/NAD-bd_sf"/>
</dbReference>
<dbReference type="SUPFAM" id="SSF51905">
    <property type="entry name" value="FAD/NAD(P)-binding domain"/>
    <property type="match status" value="1"/>
</dbReference>
<gene>
    <name evidence="2" type="ORF">B0T26DRAFT_745693</name>
</gene>
<keyword evidence="3" id="KW-1185">Reference proteome</keyword>
<dbReference type="GO" id="GO:0042147">
    <property type="term" value="P:retrograde transport, endosome to Golgi"/>
    <property type="evidence" value="ECO:0007669"/>
    <property type="project" value="TreeGrafter"/>
</dbReference>
<sequence length="424" mass="45040">MASTVILGAGIIGVSTAYHLSDHQPASSIHLVDPASGLFSSASGYAGGFLAKDWFSPSIASLGALSFEQHRRLAQEKGGREKWGYAQTTSVSYTASPSSGGSNQASGEDWLLQGTTRAGAAPEESLKISGPSRDAPAWLRRVRGDRLEHISTEGTTAQLDPLLLCRFLLQECLKRGVKLHHPAMALSVSTDVRGELSSIRIVDTQSSIETDWPCTRLIIAAGVWSPGLFRSLFSHSQARLPILSLAGHSLVLKSPRWHGGLEADGCHAIYTTHSSGFCPEIYARLGGYIYIAGLNSAETPIPETPGKAPADGTAIARLRKTARDLLGPTVLTEDGDDDLEVVREGHCFRPITPWGTPIVSRIPDKDLGIGMATRPGEDGGVFLATGHGPWGISLSLGTGQVLAELAQGRPCSADISSLAFRCEW</sequence>
<comment type="caution">
    <text evidence="2">The sequence shown here is derived from an EMBL/GenBank/DDBJ whole genome shotgun (WGS) entry which is preliminary data.</text>
</comment>
<protein>
    <submittedName>
        <fullName evidence="2">FAD dependent oxidoreductase</fullName>
    </submittedName>
</protein>
<proteinExistence type="predicted"/>
<dbReference type="Pfam" id="PF01266">
    <property type="entry name" value="DAO"/>
    <property type="match status" value="1"/>
</dbReference>
<dbReference type="Gene3D" id="3.30.9.10">
    <property type="entry name" value="D-Amino Acid Oxidase, subunit A, domain 2"/>
    <property type="match status" value="1"/>
</dbReference>
<dbReference type="GO" id="GO:0005770">
    <property type="term" value="C:late endosome"/>
    <property type="evidence" value="ECO:0007669"/>
    <property type="project" value="TreeGrafter"/>
</dbReference>
<feature type="domain" description="FAD dependent oxidoreductase" evidence="1">
    <location>
        <begin position="5"/>
        <end position="405"/>
    </location>
</feature>
<dbReference type="AlphaFoldDB" id="A0AA40BGS8"/>
<evidence type="ECO:0000259" key="1">
    <source>
        <dbReference type="Pfam" id="PF01266"/>
    </source>
</evidence>
<dbReference type="PANTHER" id="PTHR13847:SF185">
    <property type="entry name" value="FAD DEPENDENT OXIDOREDUCTASE SUPERFAMILY (AFU_ORTHOLOGUE AFUA_3G02360)"/>
    <property type="match status" value="1"/>
</dbReference>
<dbReference type="InterPro" id="IPR006076">
    <property type="entry name" value="FAD-dep_OxRdtase"/>
</dbReference>
<reference evidence="2" key="1">
    <citation type="submission" date="2023-06" db="EMBL/GenBank/DDBJ databases">
        <title>Genome-scale phylogeny and comparative genomics of the fungal order Sordariales.</title>
        <authorList>
            <consortium name="Lawrence Berkeley National Laboratory"/>
            <person name="Hensen N."/>
            <person name="Bonometti L."/>
            <person name="Westerberg I."/>
            <person name="Brannstrom I.O."/>
            <person name="Guillou S."/>
            <person name="Cros-Aarteil S."/>
            <person name="Calhoun S."/>
            <person name="Haridas S."/>
            <person name="Kuo A."/>
            <person name="Mondo S."/>
            <person name="Pangilinan J."/>
            <person name="Riley R."/>
            <person name="LaButti K."/>
            <person name="Andreopoulos B."/>
            <person name="Lipzen A."/>
            <person name="Chen C."/>
            <person name="Yanf M."/>
            <person name="Daum C."/>
            <person name="Ng V."/>
            <person name="Clum A."/>
            <person name="Steindorff A."/>
            <person name="Ohm R."/>
            <person name="Martin F."/>
            <person name="Silar P."/>
            <person name="Natvig D."/>
            <person name="Lalanne C."/>
            <person name="Gautier V."/>
            <person name="Ament-velasquez S.L."/>
            <person name="Kruys A."/>
            <person name="Hutchinson M.I."/>
            <person name="Powell A.J."/>
            <person name="Barry K."/>
            <person name="Miller A.N."/>
            <person name="Grigoriev I.V."/>
            <person name="Debuchy R."/>
            <person name="Gladieux P."/>
            <person name="Thoren M.H."/>
            <person name="Johannesson H."/>
        </authorList>
    </citation>
    <scope>NUCLEOTIDE SEQUENCE</scope>
    <source>
        <strain evidence="2">SMH2392-1A</strain>
    </source>
</reference>
<dbReference type="Proteomes" id="UP001172101">
    <property type="component" value="Unassembled WGS sequence"/>
</dbReference>
<name>A0AA40BGS8_9PEZI</name>
<dbReference type="RefSeq" id="XP_060302550.1">
    <property type="nucleotide sequence ID" value="XM_060444601.1"/>
</dbReference>
<dbReference type="EMBL" id="JAUIRO010000001">
    <property type="protein sequence ID" value="KAK0733673.1"/>
    <property type="molecule type" value="Genomic_DNA"/>
</dbReference>
<dbReference type="GeneID" id="85327871"/>
<accession>A0AA40BGS8</accession>
<evidence type="ECO:0000313" key="3">
    <source>
        <dbReference type="Proteomes" id="UP001172101"/>
    </source>
</evidence>
<organism evidence="2 3">
    <name type="scientific">Lasiosphaeria miniovina</name>
    <dbReference type="NCBI Taxonomy" id="1954250"/>
    <lineage>
        <taxon>Eukaryota</taxon>
        <taxon>Fungi</taxon>
        <taxon>Dikarya</taxon>
        <taxon>Ascomycota</taxon>
        <taxon>Pezizomycotina</taxon>
        <taxon>Sordariomycetes</taxon>
        <taxon>Sordariomycetidae</taxon>
        <taxon>Sordariales</taxon>
        <taxon>Lasiosphaeriaceae</taxon>
        <taxon>Lasiosphaeria</taxon>
    </lineage>
</organism>
<dbReference type="Gene3D" id="3.50.50.60">
    <property type="entry name" value="FAD/NAD(P)-binding domain"/>
    <property type="match status" value="1"/>
</dbReference>